<feature type="chain" id="PRO_5039681244" description="Lipoprotein" evidence="2">
    <location>
        <begin position="22"/>
        <end position="125"/>
    </location>
</feature>
<evidence type="ECO:0000256" key="2">
    <source>
        <dbReference type="SAM" id="SignalP"/>
    </source>
</evidence>
<reference evidence="3" key="1">
    <citation type="submission" date="2009-06" db="EMBL/GenBank/DDBJ databases">
        <title>Complete sequence of chromosome of Geopacillus sp. WCH70.</title>
        <authorList>
            <consortium name="US DOE Joint Genome Institute"/>
            <person name="Lucas S."/>
            <person name="Copeland A."/>
            <person name="Lapidus A."/>
            <person name="Glavina del Rio T."/>
            <person name="Dalin E."/>
            <person name="Tice H."/>
            <person name="Bruce D."/>
            <person name="Goodwin L."/>
            <person name="Pitluck S."/>
            <person name="Chertkov O."/>
            <person name="Brettin T."/>
            <person name="Detter J.C."/>
            <person name="Han C."/>
            <person name="Larimer F."/>
            <person name="Land M."/>
            <person name="Hauser L."/>
            <person name="Kyrpides N."/>
            <person name="Mikhailova N."/>
            <person name="Brumm P."/>
            <person name="Mead D.A."/>
            <person name="Richardson P."/>
        </authorList>
    </citation>
    <scope>NUCLEOTIDE SEQUENCE [LARGE SCALE GENOMIC DNA]</scope>
    <source>
        <strain evidence="3">WCH70</strain>
    </source>
</reference>
<feature type="signal peptide" evidence="2">
    <location>
        <begin position="1"/>
        <end position="21"/>
    </location>
</feature>
<proteinExistence type="predicted"/>
<accession>C5D8B1</accession>
<dbReference type="AlphaFoldDB" id="C5D8B1"/>
<gene>
    <name evidence="3" type="ordered locus">GWCH70_3087</name>
</gene>
<feature type="region of interest" description="Disordered" evidence="1">
    <location>
        <begin position="23"/>
        <end position="55"/>
    </location>
</feature>
<dbReference type="PROSITE" id="PS51257">
    <property type="entry name" value="PROKAR_LIPOPROTEIN"/>
    <property type="match status" value="1"/>
</dbReference>
<sequence length="125" mass="13996">MKLKIWSSLFLVLLLAVGCSANEEKKANEPKQEETTVKEEQTNEPKQNKELTKKVKEEKGVLNGQVYTQNGMAVGTLVLDKKVSDADAKKLAEKYAKELKEEYKDMKVNVQAVRGGKNIANITLE</sequence>
<dbReference type="eggNOG" id="ENOG5033IW9">
    <property type="taxonomic scope" value="Bacteria"/>
</dbReference>
<dbReference type="OrthoDB" id="2974191at2"/>
<keyword evidence="2" id="KW-0732">Signal</keyword>
<dbReference type="HOGENOM" id="CLU_149199_0_0_9"/>
<organism evidence="3">
    <name type="scientific">Geobacillus sp. (strain WCH70)</name>
    <dbReference type="NCBI Taxonomy" id="471223"/>
    <lineage>
        <taxon>Bacteria</taxon>
        <taxon>Bacillati</taxon>
        <taxon>Bacillota</taxon>
        <taxon>Bacilli</taxon>
        <taxon>Bacillales</taxon>
        <taxon>Anoxybacillaceae</taxon>
        <taxon>Geobacillus</taxon>
    </lineage>
</organism>
<protein>
    <recommendedName>
        <fullName evidence="4">Lipoprotein</fullName>
    </recommendedName>
</protein>
<evidence type="ECO:0000256" key="1">
    <source>
        <dbReference type="SAM" id="MobiDB-lite"/>
    </source>
</evidence>
<name>C5D8B1_GEOSW</name>
<dbReference type="EMBL" id="CP001638">
    <property type="protein sequence ID" value="ACS25749.1"/>
    <property type="molecule type" value="Genomic_DNA"/>
</dbReference>
<evidence type="ECO:0000313" key="3">
    <source>
        <dbReference type="EMBL" id="ACS25749.1"/>
    </source>
</evidence>
<evidence type="ECO:0008006" key="4">
    <source>
        <dbReference type="Google" id="ProtNLM"/>
    </source>
</evidence>
<dbReference type="KEGG" id="gwc:GWCH70_3087"/>